<evidence type="ECO:0000313" key="4">
    <source>
        <dbReference type="Proteomes" id="UP000005222"/>
    </source>
</evidence>
<dbReference type="eggNOG" id="KOG1150">
    <property type="taxonomic scope" value="Eukaryota"/>
</dbReference>
<dbReference type="STRING" id="559304.G8YKY4"/>
<sequence length="232" mass="27202">MSVSEIEQFLSREDQAVRKGQEIERILNCYAYDYLSILEINPFVNPEKIADSVKKAYRKKTLLVHPDKTDHKDAPLAFDRLKKAELVLSQMSPSEEASGHTEKSSDSLLQEKERLLAIYNDVSSKLLSARKELSSDSEEFVSEVRNGVKDILQSLVKSEEIDRNYQQEQESKRKAEEEERYKQREHNKKIAAQWEDDRDTRVKNWRSYTHKIEKARQKKLKKQINGKKKFLA</sequence>
<dbReference type="OrthoDB" id="342454at2759"/>
<dbReference type="Pfam" id="PF00226">
    <property type="entry name" value="DnaJ"/>
    <property type="match status" value="1"/>
</dbReference>
<dbReference type="InterPro" id="IPR001623">
    <property type="entry name" value="DnaJ_domain"/>
</dbReference>
<dbReference type="InParanoid" id="G8YKY4"/>
<dbReference type="PANTHER" id="PTHR46620:SF1">
    <property type="entry name" value="J DOMAIN-CONTAINING PROTEIN SPF31"/>
    <property type="match status" value="1"/>
</dbReference>
<dbReference type="Gene3D" id="1.10.287.110">
    <property type="entry name" value="DnaJ domain"/>
    <property type="match status" value="1"/>
</dbReference>
<reference evidence="3 4" key="1">
    <citation type="journal article" date="2012" name="G3 (Bethesda)">
        <title>Pichia sorbitophila, an interspecies yeast hybrid reveals early steps of genome resolution following polyploidization.</title>
        <authorList>
            <person name="Leh Louis V."/>
            <person name="Despons L."/>
            <person name="Friedrich A."/>
            <person name="Martin T."/>
            <person name="Durrens P."/>
            <person name="Casaregola S."/>
            <person name="Neuveglise C."/>
            <person name="Fairhead C."/>
            <person name="Marck C."/>
            <person name="Cruz J.A."/>
            <person name="Straub M.L."/>
            <person name="Kugler V."/>
            <person name="Sacerdot C."/>
            <person name="Uzunov Z."/>
            <person name="Thierry A."/>
            <person name="Weiss S."/>
            <person name="Bleykasten C."/>
            <person name="De Montigny J."/>
            <person name="Jacques N."/>
            <person name="Jung P."/>
            <person name="Lemaire M."/>
            <person name="Mallet S."/>
            <person name="Morel G."/>
            <person name="Richard G.F."/>
            <person name="Sarkar A."/>
            <person name="Savel G."/>
            <person name="Schacherer J."/>
            <person name="Seret M.L."/>
            <person name="Talla E."/>
            <person name="Samson G."/>
            <person name="Jubin C."/>
            <person name="Poulain J."/>
            <person name="Vacherie B."/>
            <person name="Barbe V."/>
            <person name="Pelletier E."/>
            <person name="Sherman D.J."/>
            <person name="Westhof E."/>
            <person name="Weissenbach J."/>
            <person name="Baret P.V."/>
            <person name="Wincker P."/>
            <person name="Gaillardin C."/>
            <person name="Dujon B."/>
            <person name="Souciet J.L."/>
        </authorList>
    </citation>
    <scope>NUCLEOTIDE SEQUENCE [LARGE SCALE GENOMIC DNA]</scope>
    <source>
        <strain evidence="4">ATCC MYA-4447 / BCRC 22081 / CBS 7064 / NBRC 10061 / NRRL Y-12695</strain>
    </source>
</reference>
<dbReference type="HOGENOM" id="CLU_070940_1_0_1"/>
<dbReference type="AlphaFoldDB" id="G8YKY4"/>
<dbReference type="PANTHER" id="PTHR46620">
    <property type="entry name" value="J DOMAIN-CONTAINING PROTEIN SPF31"/>
    <property type="match status" value="1"/>
</dbReference>
<evidence type="ECO:0000256" key="1">
    <source>
        <dbReference type="SAM" id="MobiDB-lite"/>
    </source>
</evidence>
<feature type="compositionally biased region" description="Basic and acidic residues" evidence="1">
    <location>
        <begin position="163"/>
        <end position="184"/>
    </location>
</feature>
<evidence type="ECO:0000259" key="2">
    <source>
        <dbReference type="PROSITE" id="PS50076"/>
    </source>
</evidence>
<dbReference type="EMBL" id="FO082054">
    <property type="protein sequence ID" value="CCE88718.1"/>
    <property type="molecule type" value="Genomic_DNA"/>
</dbReference>
<evidence type="ECO:0000313" key="3">
    <source>
        <dbReference type="EMBL" id="CCE88718.1"/>
    </source>
</evidence>
<keyword evidence="4" id="KW-1185">Reference proteome</keyword>
<gene>
    <name evidence="3" type="primary">Piso0_001496</name>
    <name evidence="3" type="ORF">GNLVRS01_PISO0F07683g</name>
</gene>
<name>G8YKY4_PICSO</name>
<dbReference type="InterPro" id="IPR036869">
    <property type="entry name" value="J_dom_sf"/>
</dbReference>
<dbReference type="OMA" id="NWEDERD"/>
<accession>G8YKY4</accession>
<protein>
    <submittedName>
        <fullName evidence="3">Piso0_001496 protein</fullName>
    </submittedName>
</protein>
<feature type="region of interest" description="Disordered" evidence="1">
    <location>
        <begin position="163"/>
        <end position="188"/>
    </location>
</feature>
<dbReference type="SUPFAM" id="SSF46565">
    <property type="entry name" value="Chaperone J-domain"/>
    <property type="match status" value="1"/>
</dbReference>
<dbReference type="CDD" id="cd06257">
    <property type="entry name" value="DnaJ"/>
    <property type="match status" value="1"/>
</dbReference>
<organism evidence="3 4">
    <name type="scientific">Pichia sorbitophila (strain ATCC MYA-4447 / BCRC 22081 / CBS 7064 / NBRC 10061 / NRRL Y-12695)</name>
    <name type="common">Hybrid yeast</name>
    <dbReference type="NCBI Taxonomy" id="559304"/>
    <lineage>
        <taxon>Eukaryota</taxon>
        <taxon>Fungi</taxon>
        <taxon>Dikarya</taxon>
        <taxon>Ascomycota</taxon>
        <taxon>Saccharomycotina</taxon>
        <taxon>Pichiomycetes</taxon>
        <taxon>Debaryomycetaceae</taxon>
        <taxon>Millerozyma</taxon>
    </lineage>
</organism>
<feature type="domain" description="J" evidence="2">
    <location>
        <begin position="33"/>
        <end position="123"/>
    </location>
</feature>
<proteinExistence type="predicted"/>
<dbReference type="Proteomes" id="UP000005222">
    <property type="component" value="Chromosome F"/>
</dbReference>
<dbReference type="PROSITE" id="PS50076">
    <property type="entry name" value="DNAJ_2"/>
    <property type="match status" value="1"/>
</dbReference>